<feature type="compositionally biased region" description="Basic residues" evidence="1">
    <location>
        <begin position="120"/>
        <end position="129"/>
    </location>
</feature>
<keyword evidence="2" id="KW-0812">Transmembrane</keyword>
<feature type="transmembrane region" description="Helical" evidence="2">
    <location>
        <begin position="47"/>
        <end position="66"/>
    </location>
</feature>
<evidence type="ECO:0000256" key="2">
    <source>
        <dbReference type="SAM" id="Phobius"/>
    </source>
</evidence>
<reference evidence="3 4" key="1">
    <citation type="submission" date="2024-02" db="EMBL/GenBank/DDBJ databases">
        <title>Lysobacter Genome Sequencing and Mining.</title>
        <authorList>
            <person name="Bierman J."/>
            <person name="Walker M.C."/>
        </authorList>
    </citation>
    <scope>NUCLEOTIDE SEQUENCE [LARGE SCALE GENOMIC DNA]</scope>
    <source>
        <strain evidence="3 4">PB6250</strain>
    </source>
</reference>
<dbReference type="EMBL" id="JBANDL010000002">
    <property type="protein sequence ID" value="MEI2455245.1"/>
    <property type="molecule type" value="Genomic_DNA"/>
</dbReference>
<dbReference type="InterPro" id="IPR007251">
    <property type="entry name" value="Iron_permease_Fet4"/>
</dbReference>
<proteinExistence type="predicted"/>
<feature type="region of interest" description="Disordered" evidence="1">
    <location>
        <begin position="120"/>
        <end position="157"/>
    </location>
</feature>
<evidence type="ECO:0000313" key="3">
    <source>
        <dbReference type="EMBL" id="MEI2455245.1"/>
    </source>
</evidence>
<dbReference type="RefSeq" id="WP_336131815.1">
    <property type="nucleotide sequence ID" value="NZ_JBANDL010000002.1"/>
</dbReference>
<keyword evidence="2" id="KW-0472">Membrane</keyword>
<comment type="caution">
    <text evidence="3">The sequence shown here is derived from an EMBL/GenBank/DDBJ whole genome shotgun (WGS) entry which is preliminary data.</text>
</comment>
<sequence length="157" mass="17036">MTLRETFERGAKAAARFTGHPLCFCLAVGVVLLWLLSGPVFGFSDTWQLIINTGTTIVTFLMVFLIQNSQNRDAAAVQIKLDELIRATLKAENALLDLEELDEDTQERFRRRYEALAKKARRLSGRSRRGGSADVGADAPGSDAEPSPPGGGASTPT</sequence>
<protein>
    <submittedName>
        <fullName evidence="3">Low affinity iron permease family protein</fullName>
    </submittedName>
</protein>
<dbReference type="Pfam" id="PF04120">
    <property type="entry name" value="Iron_permease"/>
    <property type="match status" value="1"/>
</dbReference>
<accession>A0ABU8D2K2</accession>
<feature type="transmembrane region" description="Helical" evidence="2">
    <location>
        <begin position="21"/>
        <end position="41"/>
    </location>
</feature>
<keyword evidence="2" id="KW-1133">Transmembrane helix</keyword>
<dbReference type="Proteomes" id="UP001387215">
    <property type="component" value="Unassembled WGS sequence"/>
</dbReference>
<gene>
    <name evidence="3" type="ORF">V2J18_11210</name>
</gene>
<evidence type="ECO:0000256" key="1">
    <source>
        <dbReference type="SAM" id="MobiDB-lite"/>
    </source>
</evidence>
<name>A0ABU8D2K2_9GAMM</name>
<evidence type="ECO:0000313" key="4">
    <source>
        <dbReference type="Proteomes" id="UP001387215"/>
    </source>
</evidence>
<organism evidence="3 4">
    <name type="scientific">Lysobacter firmicutimachus</name>
    <dbReference type="NCBI Taxonomy" id="1792846"/>
    <lineage>
        <taxon>Bacteria</taxon>
        <taxon>Pseudomonadati</taxon>
        <taxon>Pseudomonadota</taxon>
        <taxon>Gammaproteobacteria</taxon>
        <taxon>Lysobacterales</taxon>
        <taxon>Lysobacteraceae</taxon>
        <taxon>Lysobacter</taxon>
    </lineage>
</organism>
<keyword evidence="4" id="KW-1185">Reference proteome</keyword>